<dbReference type="RefSeq" id="XP_071933136.1">
    <property type="nucleotide sequence ID" value="XM_072077035.1"/>
</dbReference>
<dbReference type="InterPro" id="IPR044730">
    <property type="entry name" value="RNase_H-like_dom_plant"/>
</dbReference>
<dbReference type="Pfam" id="PF13456">
    <property type="entry name" value="RVT_3"/>
    <property type="match status" value="1"/>
</dbReference>
<dbReference type="CDD" id="cd06222">
    <property type="entry name" value="RNase_H_like"/>
    <property type="match status" value="1"/>
</dbReference>
<evidence type="ECO:0000313" key="3">
    <source>
        <dbReference type="RefSeq" id="XP_071933136.1"/>
    </source>
</evidence>
<reference evidence="3" key="1">
    <citation type="submission" date="2025-08" db="UniProtKB">
        <authorList>
            <consortium name="RefSeq"/>
        </authorList>
    </citation>
    <scope>IDENTIFICATION</scope>
    <source>
        <tissue evidence="3">Leaves</tissue>
    </source>
</reference>
<dbReference type="InterPro" id="IPR036397">
    <property type="entry name" value="RNaseH_sf"/>
</dbReference>
<organism evidence="2 3">
    <name type="scientific">Coffea arabica</name>
    <name type="common">Arabian coffee</name>
    <dbReference type="NCBI Taxonomy" id="13443"/>
    <lineage>
        <taxon>Eukaryota</taxon>
        <taxon>Viridiplantae</taxon>
        <taxon>Streptophyta</taxon>
        <taxon>Embryophyta</taxon>
        <taxon>Tracheophyta</taxon>
        <taxon>Spermatophyta</taxon>
        <taxon>Magnoliopsida</taxon>
        <taxon>eudicotyledons</taxon>
        <taxon>Gunneridae</taxon>
        <taxon>Pentapetalae</taxon>
        <taxon>asterids</taxon>
        <taxon>lamiids</taxon>
        <taxon>Gentianales</taxon>
        <taxon>Rubiaceae</taxon>
        <taxon>Ixoroideae</taxon>
        <taxon>Gardenieae complex</taxon>
        <taxon>Bertiereae - Coffeeae clade</taxon>
        <taxon>Coffeeae</taxon>
        <taxon>Coffea</taxon>
    </lineage>
</organism>
<dbReference type="InterPro" id="IPR053151">
    <property type="entry name" value="RNase_H-like"/>
</dbReference>
<dbReference type="PANTHER" id="PTHR47723">
    <property type="entry name" value="OS05G0353850 PROTEIN"/>
    <property type="match status" value="1"/>
</dbReference>
<proteinExistence type="predicted"/>
<evidence type="ECO:0000259" key="1">
    <source>
        <dbReference type="PROSITE" id="PS50879"/>
    </source>
</evidence>
<name>A0ABM4WMX4_COFAR</name>
<dbReference type="PANTHER" id="PTHR47723:SF19">
    <property type="entry name" value="POLYNUCLEOTIDYL TRANSFERASE, RIBONUCLEASE H-LIKE SUPERFAMILY PROTEIN"/>
    <property type="match status" value="1"/>
</dbReference>
<dbReference type="PROSITE" id="PS50879">
    <property type="entry name" value="RNASE_H_1"/>
    <property type="match status" value="1"/>
</dbReference>
<protein>
    <recommendedName>
        <fullName evidence="1">RNase H type-1 domain-containing protein</fullName>
    </recommendedName>
</protein>
<gene>
    <name evidence="3" type="primary">LOC140035701</name>
</gene>
<keyword evidence="2" id="KW-1185">Reference proteome</keyword>
<feature type="domain" description="RNase H type-1" evidence="1">
    <location>
        <begin position="114"/>
        <end position="202"/>
    </location>
</feature>
<evidence type="ECO:0000313" key="2">
    <source>
        <dbReference type="Proteomes" id="UP001652660"/>
    </source>
</evidence>
<dbReference type="SUPFAM" id="SSF53098">
    <property type="entry name" value="Ribonuclease H-like"/>
    <property type="match status" value="1"/>
</dbReference>
<sequence length="202" mass="22565">MSSLVATWQPQSGGLPKRQLNLVLAPMDDVPMKLQSWWMHSFGNSTLAALTRLLPPFICWELWKARNKACFEDVVATSTSLLQQITMQLHTGLVLLLVYPSKRRAIALSWSYPIRPYVKLNIDGSSLGNPGDSGGGGLIRDDSRRFLCGFSSYYRWHTNTHAEASALLEGIQLYLLPGYAHAMVELDSLTLLNVVQGWSKFP</sequence>
<accession>A0ABM4WMX4</accession>
<dbReference type="Proteomes" id="UP001652660">
    <property type="component" value="Chromosome 2c"/>
</dbReference>
<dbReference type="Gene3D" id="3.30.420.10">
    <property type="entry name" value="Ribonuclease H-like superfamily/Ribonuclease H"/>
    <property type="match status" value="1"/>
</dbReference>
<dbReference type="GeneID" id="140035701"/>
<dbReference type="InterPro" id="IPR002156">
    <property type="entry name" value="RNaseH_domain"/>
</dbReference>
<dbReference type="InterPro" id="IPR012337">
    <property type="entry name" value="RNaseH-like_sf"/>
</dbReference>